<comment type="function">
    <text evidence="7">With S5 and S12 plays an important role in translational accuracy.</text>
</comment>
<dbReference type="PANTHER" id="PTHR11831">
    <property type="entry name" value="30S 40S RIBOSOMAL PROTEIN"/>
    <property type="match status" value="1"/>
</dbReference>
<dbReference type="Pfam" id="PF00163">
    <property type="entry name" value="Ribosomal_S4"/>
    <property type="match status" value="1"/>
</dbReference>
<evidence type="ECO:0000256" key="1">
    <source>
        <dbReference type="ARBA" id="ARBA00007465"/>
    </source>
</evidence>
<accession>K1YHA7</accession>
<reference evidence="10" key="1">
    <citation type="journal article" date="2012" name="Science">
        <title>Fermentation, hydrogen, and sulfur metabolism in multiple uncultivated bacterial phyla.</title>
        <authorList>
            <person name="Wrighton K.C."/>
            <person name="Thomas B.C."/>
            <person name="Sharon I."/>
            <person name="Miller C.S."/>
            <person name="Castelle C.J."/>
            <person name="VerBerkmoes N.C."/>
            <person name="Wilkins M.J."/>
            <person name="Hettich R.L."/>
            <person name="Lipton M.S."/>
            <person name="Williams K.H."/>
            <person name="Long P.E."/>
            <person name="Banfield J.F."/>
        </authorList>
    </citation>
    <scope>NUCLEOTIDE SEQUENCE [LARGE SCALE GENOMIC DNA]</scope>
</reference>
<name>K1YHA7_9BACT</name>
<dbReference type="GO" id="GO:0042274">
    <property type="term" value="P:ribosomal small subunit biogenesis"/>
    <property type="evidence" value="ECO:0007669"/>
    <property type="project" value="TreeGrafter"/>
</dbReference>
<dbReference type="SUPFAM" id="SSF55174">
    <property type="entry name" value="Alpha-L RNA-binding motif"/>
    <property type="match status" value="1"/>
</dbReference>
<dbReference type="EMBL" id="AMFJ01036174">
    <property type="protein sequence ID" value="EKD24739.1"/>
    <property type="molecule type" value="Genomic_DNA"/>
</dbReference>
<comment type="similarity">
    <text evidence="1 7">Belongs to the universal ribosomal protein uS4 family.</text>
</comment>
<feature type="domain" description="RNA-binding S4" evidence="8">
    <location>
        <begin position="96"/>
        <end position="158"/>
    </location>
</feature>
<dbReference type="GO" id="GO:0015935">
    <property type="term" value="C:small ribosomal subunit"/>
    <property type="evidence" value="ECO:0007669"/>
    <property type="project" value="InterPro"/>
</dbReference>
<dbReference type="SMART" id="SM00363">
    <property type="entry name" value="S4"/>
    <property type="match status" value="1"/>
</dbReference>
<evidence type="ECO:0000256" key="5">
    <source>
        <dbReference type="ARBA" id="ARBA00023274"/>
    </source>
</evidence>
<keyword evidence="5 7" id="KW-0687">Ribonucleoprotein</keyword>
<dbReference type="SMART" id="SM01390">
    <property type="entry name" value="Ribosomal_S4"/>
    <property type="match status" value="1"/>
</dbReference>
<gene>
    <name evidence="7" type="primary">rpsD</name>
    <name evidence="10" type="ORF">ACD_80C00167G0037</name>
</gene>
<dbReference type="Gene3D" id="1.10.1050.10">
    <property type="entry name" value="Ribosomal Protein S4 Delta 41, Chain A, domain 1"/>
    <property type="match status" value="1"/>
</dbReference>
<evidence type="ECO:0000259" key="8">
    <source>
        <dbReference type="SMART" id="SM00363"/>
    </source>
</evidence>
<evidence type="ECO:0000256" key="4">
    <source>
        <dbReference type="ARBA" id="ARBA00022980"/>
    </source>
</evidence>
<comment type="caution">
    <text evidence="10">The sequence shown here is derived from an EMBL/GenBank/DDBJ whole genome shotgun (WGS) entry which is preliminary data.</text>
</comment>
<dbReference type="HAMAP" id="MF_01306_B">
    <property type="entry name" value="Ribosomal_uS4_B"/>
    <property type="match status" value="1"/>
</dbReference>
<dbReference type="NCBIfam" id="TIGR01017">
    <property type="entry name" value="rpsD_bact"/>
    <property type="match status" value="1"/>
</dbReference>
<dbReference type="Gene3D" id="3.10.290.10">
    <property type="entry name" value="RNA-binding S4 domain"/>
    <property type="match status" value="1"/>
</dbReference>
<proteinExistence type="inferred from homology"/>
<dbReference type="PROSITE" id="PS50889">
    <property type="entry name" value="S4"/>
    <property type="match status" value="1"/>
</dbReference>
<comment type="function">
    <text evidence="7">One of the primary rRNA binding proteins, it binds directly to 16S rRNA where it nucleates assembly of the body of the 30S subunit.</text>
</comment>
<dbReference type="NCBIfam" id="NF003717">
    <property type="entry name" value="PRK05327.1"/>
    <property type="match status" value="1"/>
</dbReference>
<dbReference type="FunFam" id="3.10.290.10:FF:000001">
    <property type="entry name" value="30S ribosomal protein S4"/>
    <property type="match status" value="1"/>
</dbReference>
<evidence type="ECO:0000256" key="7">
    <source>
        <dbReference type="HAMAP-Rule" id="MF_01306"/>
    </source>
</evidence>
<evidence type="ECO:0000256" key="2">
    <source>
        <dbReference type="ARBA" id="ARBA00022730"/>
    </source>
</evidence>
<evidence type="ECO:0000256" key="3">
    <source>
        <dbReference type="ARBA" id="ARBA00022884"/>
    </source>
</evidence>
<dbReference type="InterPro" id="IPR001912">
    <property type="entry name" value="Ribosomal_uS4_N"/>
</dbReference>
<sequence length="206" mass="23824">MKYTWPKFKLCRREQVDLFGSKKYNVKKNRSLPGQHGANMQRSSEYGKLLRNKQVLKRMYMLSERQFVRIVREIAAKYAKNKNITHDTALFQFLERRMDSVVYRSGLAKTIMQARQMVNHGHFLLNGKKHNIPSSFVAIGDKISLKEKLKSSTLYSQNAAESKGKTPSWVKLDKAANIAEMLNDPQVWELGIPADILKVIEFYARA</sequence>
<keyword evidence="3 7" id="KW-0694">RNA-binding</keyword>
<dbReference type="InterPro" id="IPR002942">
    <property type="entry name" value="S4_RNA-bd"/>
</dbReference>
<evidence type="ECO:0000256" key="6">
    <source>
        <dbReference type="ARBA" id="ARBA00035254"/>
    </source>
</evidence>
<dbReference type="GO" id="GO:0019843">
    <property type="term" value="F:rRNA binding"/>
    <property type="evidence" value="ECO:0007669"/>
    <property type="project" value="UniProtKB-UniRule"/>
</dbReference>
<dbReference type="GO" id="GO:0003735">
    <property type="term" value="F:structural constituent of ribosome"/>
    <property type="evidence" value="ECO:0007669"/>
    <property type="project" value="InterPro"/>
</dbReference>
<evidence type="ECO:0000313" key="10">
    <source>
        <dbReference type="EMBL" id="EKD24739.1"/>
    </source>
</evidence>
<dbReference type="GO" id="GO:0006412">
    <property type="term" value="P:translation"/>
    <property type="evidence" value="ECO:0007669"/>
    <property type="project" value="UniProtKB-UniRule"/>
</dbReference>
<dbReference type="Pfam" id="PF01479">
    <property type="entry name" value="S4"/>
    <property type="match status" value="1"/>
</dbReference>
<dbReference type="InterPro" id="IPR022801">
    <property type="entry name" value="Ribosomal_uS4"/>
</dbReference>
<organism evidence="10">
    <name type="scientific">uncultured bacterium</name>
    <name type="common">gcode 4</name>
    <dbReference type="NCBI Taxonomy" id="1234023"/>
    <lineage>
        <taxon>Bacteria</taxon>
        <taxon>environmental samples</taxon>
    </lineage>
</organism>
<protein>
    <recommendedName>
        <fullName evidence="6 7">Small ribosomal subunit protein uS4</fullName>
    </recommendedName>
</protein>
<dbReference type="PANTHER" id="PTHR11831:SF4">
    <property type="entry name" value="SMALL RIBOSOMAL SUBUNIT PROTEIN US4M"/>
    <property type="match status" value="1"/>
</dbReference>
<dbReference type="InterPro" id="IPR005709">
    <property type="entry name" value="Ribosomal_uS4_bac-type"/>
</dbReference>
<dbReference type="CDD" id="cd00165">
    <property type="entry name" value="S4"/>
    <property type="match status" value="1"/>
</dbReference>
<dbReference type="AlphaFoldDB" id="K1YHA7"/>
<comment type="subunit">
    <text evidence="7">Part of the 30S ribosomal subunit. Contacts protein S5. The interaction surface between S4 and S5 is involved in control of translational fidelity.</text>
</comment>
<dbReference type="InterPro" id="IPR036986">
    <property type="entry name" value="S4_RNA-bd_sf"/>
</dbReference>
<keyword evidence="4 7" id="KW-0689">Ribosomal protein</keyword>
<feature type="domain" description="Small ribosomal subunit protein uS4 N-terminal" evidence="9">
    <location>
        <begin position="2"/>
        <end position="95"/>
    </location>
</feature>
<keyword evidence="2 7" id="KW-0699">rRNA-binding</keyword>
<evidence type="ECO:0000259" key="9">
    <source>
        <dbReference type="SMART" id="SM01390"/>
    </source>
</evidence>